<dbReference type="PANTHER" id="PTHR15351">
    <property type="entry name" value="ERLIN (ER LIPID RAFT ASSOCIATED PROTEIN) HOMOLOG"/>
    <property type="match status" value="1"/>
</dbReference>
<dbReference type="EMBL" id="JAPWTJ010001253">
    <property type="protein sequence ID" value="KAJ8973035.1"/>
    <property type="molecule type" value="Genomic_DNA"/>
</dbReference>
<keyword evidence="3" id="KW-0472">Membrane</keyword>
<comment type="caution">
    <text evidence="4">The sequence shown here is derived from an EMBL/GenBank/DDBJ whole genome shotgun (WGS) entry which is preliminary data.</text>
</comment>
<reference evidence="4" key="1">
    <citation type="journal article" date="2023" name="Insect Mol. Biol.">
        <title>Genome sequencing provides insights into the evolution of gene families encoding plant cell wall-degrading enzymes in longhorned beetles.</title>
        <authorList>
            <person name="Shin N.R."/>
            <person name="Okamura Y."/>
            <person name="Kirsch R."/>
            <person name="Pauchet Y."/>
        </authorList>
    </citation>
    <scope>NUCLEOTIDE SEQUENCE</scope>
    <source>
        <strain evidence="4">MMC_N1</strain>
    </source>
</reference>
<proteinExistence type="inferred from homology"/>
<keyword evidence="5" id="KW-1185">Reference proteome</keyword>
<dbReference type="InterPro" id="IPR033294">
    <property type="entry name" value="Erlin1/2"/>
</dbReference>
<evidence type="ECO:0000256" key="2">
    <source>
        <dbReference type="ARBA" id="ARBA00008164"/>
    </source>
</evidence>
<organism evidence="4 5">
    <name type="scientific">Molorchus minor</name>
    <dbReference type="NCBI Taxonomy" id="1323400"/>
    <lineage>
        <taxon>Eukaryota</taxon>
        <taxon>Metazoa</taxon>
        <taxon>Ecdysozoa</taxon>
        <taxon>Arthropoda</taxon>
        <taxon>Hexapoda</taxon>
        <taxon>Insecta</taxon>
        <taxon>Pterygota</taxon>
        <taxon>Neoptera</taxon>
        <taxon>Endopterygota</taxon>
        <taxon>Coleoptera</taxon>
        <taxon>Polyphaga</taxon>
        <taxon>Cucujiformia</taxon>
        <taxon>Chrysomeloidea</taxon>
        <taxon>Cerambycidae</taxon>
        <taxon>Lamiinae</taxon>
        <taxon>Monochamini</taxon>
        <taxon>Molorchus</taxon>
    </lineage>
</organism>
<comment type="subcellular location">
    <subcellularLocation>
        <location evidence="1">Membrane</location>
        <topology evidence="1">Single-pass membrane protein</topology>
    </subcellularLocation>
</comment>
<sequence length="115" mass="13013">MPLRVSALTEHAIIGSILSSLFLIYNYSLHRIEEGHVGVYFRGGALLPGTEFTWISYDDTIVTLQTDEVKNVPCGTSGGVMIYFDRIEVVNHLNQNILDIVRNYTADYDKNINFQ</sequence>
<gene>
    <name evidence="4" type="ORF">NQ317_009208</name>
</gene>
<accession>A0ABQ9J4W7</accession>
<dbReference type="Proteomes" id="UP001162164">
    <property type="component" value="Unassembled WGS sequence"/>
</dbReference>
<protein>
    <submittedName>
        <fullName evidence="4">Uncharacterized protein</fullName>
    </submittedName>
</protein>
<evidence type="ECO:0000313" key="5">
    <source>
        <dbReference type="Proteomes" id="UP001162164"/>
    </source>
</evidence>
<evidence type="ECO:0000256" key="1">
    <source>
        <dbReference type="ARBA" id="ARBA00004167"/>
    </source>
</evidence>
<name>A0ABQ9J4W7_9CUCU</name>
<comment type="similarity">
    <text evidence="2">Belongs to the band 7/mec-2 family.</text>
</comment>
<dbReference type="PANTHER" id="PTHR15351:SF3">
    <property type="entry name" value="ERLIN"/>
    <property type="match status" value="1"/>
</dbReference>
<evidence type="ECO:0000313" key="4">
    <source>
        <dbReference type="EMBL" id="KAJ8973035.1"/>
    </source>
</evidence>
<evidence type="ECO:0000256" key="3">
    <source>
        <dbReference type="ARBA" id="ARBA00023136"/>
    </source>
</evidence>